<accession>A0A446B8P4</accession>
<evidence type="ECO:0000313" key="1">
    <source>
        <dbReference type="EMBL" id="SPQ18859.1"/>
    </source>
</evidence>
<sequence>MGCVGRYISVATRPKS</sequence>
<dbReference type="Proteomes" id="UP000289323">
    <property type="component" value="Unassembled WGS sequence"/>
</dbReference>
<dbReference type="EMBL" id="OUUZ01000001">
    <property type="protein sequence ID" value="SPQ18859.1"/>
    <property type="molecule type" value="Genomic_DNA"/>
</dbReference>
<proteinExistence type="predicted"/>
<reference evidence="1 2" key="1">
    <citation type="submission" date="2018-04" db="EMBL/GenBank/DDBJ databases">
        <authorList>
            <person name="Huttner S."/>
            <person name="Dainat J."/>
        </authorList>
    </citation>
    <scope>NUCLEOTIDE SEQUENCE [LARGE SCALE GENOMIC DNA]</scope>
</reference>
<evidence type="ECO:0000313" key="2">
    <source>
        <dbReference type="Proteomes" id="UP000289323"/>
    </source>
</evidence>
<organism evidence="1 2">
    <name type="scientific">Thermothielavioides terrestris</name>
    <dbReference type="NCBI Taxonomy" id="2587410"/>
    <lineage>
        <taxon>Eukaryota</taxon>
        <taxon>Fungi</taxon>
        <taxon>Dikarya</taxon>
        <taxon>Ascomycota</taxon>
        <taxon>Pezizomycotina</taxon>
        <taxon>Sordariomycetes</taxon>
        <taxon>Sordariomycetidae</taxon>
        <taxon>Sordariales</taxon>
        <taxon>Chaetomiaceae</taxon>
        <taxon>Thermothielavioides</taxon>
    </lineage>
</organism>
<gene>
    <name evidence="1" type="ORF">TT172_LOCUS1278</name>
</gene>
<dbReference type="AlphaFoldDB" id="A0A446B8P4"/>
<name>A0A446B8P4_9PEZI</name>
<protein>
    <submittedName>
        <fullName evidence="1">C292cd83-8cd3-41d6-9375-be5ac8ab7207</fullName>
    </submittedName>
</protein>